<comment type="caution">
    <text evidence="4">The sequence shown here is derived from an EMBL/GenBank/DDBJ whole genome shotgun (WGS) entry which is preliminary data.</text>
</comment>
<dbReference type="Pfam" id="PF09427">
    <property type="entry name" value="DUF2014"/>
    <property type="match status" value="1"/>
</dbReference>
<feature type="region of interest" description="Disordered" evidence="2">
    <location>
        <begin position="155"/>
        <end position="217"/>
    </location>
</feature>
<sequence>MAEETVPNRYRFEDPTYGFMNDHPGAVTGASPDPTQAQPDPGRPQFYRPPTTSTWDFQSGPAYDSINTGSNTAPPSHPPAAASAWQLPIFDQAQNGSFNFDGFTPADVNSNVAFSGTLNDASTNKPSASMAMSPAMSPALQQELRNIAMPAHLQYNSPKSASSPDSSKSDVKAGTSSSPEESDPSKKDNRKRKVSSEPEDDDDCDDEDKPVKKTAHNMIEKRYRTNINDKIAALRDSVPSLRIMSKSARGEDTTEDREELHGPTPAHKLNKATVLSKATEYIRHLEKRNSRLMEENATMQSRIAAFEKLFMAGAMNGSISPMQHPPTPMQYSQENAQNFNSSPMPTPQPNGNPPPAGMIQVPDDMKRIISAQMAVGQPYAVPQQQAFRGTNPAMIRQQQIQQQQQQQAQQNGWMQGNPYFGKLMVGSLAGLMLMEAVRESESGSEEPQGRGLFAVPVRVLGSVASSLDVHFMGYHALSSLKGLLLLGTFLWIFVPSLFMSRQDKKRKLQAAELGKAPPLASSIHLRRQAWLTAIQTVWVPRHNFLLEAAALVLKTMKLSLRNVIGPHGFQILTGLTPEQEVARVKAWTIALDSQLVGGDVDVCTSRLMLTLLASGTLPDTPTRLMLKAVHIRVLLWHLTASKLIQSSTNAIAAKMARSRWNEARQLNQFLVQMRRGSSKQHEDELPEHLAVLVEQDCDSVLTHHVVQRAHNMCFNMDTTHNALDPIDGMDSVVDDVAVASPLDATAAWHSTQMLHRVLADALDKNATSATDLADDIETAINVSPVGSYAQLRAVLARAVLVKQSRDSHIEAASQTLDMDRNPSPLAKSTFIVGHGFDDFSLDFSIALRCAKAIALIERAQGSSRGLRDIAGLNNFANPDNTSAMSLLGFTSVMQVMEHLVDCKQIDDRVEPVLEKLASTLRVWMGGQFASRCGVDSQLQQDVVDRCLAITSSLVGMEIDTGYGSMSEDEAGHD</sequence>
<feature type="coiled-coil region" evidence="1">
    <location>
        <begin position="275"/>
        <end position="302"/>
    </location>
</feature>
<dbReference type="EMBL" id="AZGY01000006">
    <property type="protein sequence ID" value="KZZ97500.1"/>
    <property type="molecule type" value="Genomic_DNA"/>
</dbReference>
<evidence type="ECO:0000256" key="1">
    <source>
        <dbReference type="SAM" id="Coils"/>
    </source>
</evidence>
<dbReference type="STRING" id="1081109.A0A166PL24"/>
<dbReference type="InterPro" id="IPR019006">
    <property type="entry name" value="Sre1_C"/>
</dbReference>
<organism evidence="4 5">
    <name type="scientific">Moelleriella libera RCEF 2490</name>
    <dbReference type="NCBI Taxonomy" id="1081109"/>
    <lineage>
        <taxon>Eukaryota</taxon>
        <taxon>Fungi</taxon>
        <taxon>Dikarya</taxon>
        <taxon>Ascomycota</taxon>
        <taxon>Pezizomycotina</taxon>
        <taxon>Sordariomycetes</taxon>
        <taxon>Hypocreomycetidae</taxon>
        <taxon>Hypocreales</taxon>
        <taxon>Clavicipitaceae</taxon>
        <taxon>Moelleriella</taxon>
    </lineage>
</organism>
<accession>A0A166PL24</accession>
<keyword evidence="5" id="KW-1185">Reference proteome</keyword>
<reference evidence="4 5" key="1">
    <citation type="journal article" date="2016" name="Genome Biol. Evol.">
        <title>Divergent and convergent evolution of fungal pathogenicity.</title>
        <authorList>
            <person name="Shang Y."/>
            <person name="Xiao G."/>
            <person name="Zheng P."/>
            <person name="Cen K."/>
            <person name="Zhan S."/>
            <person name="Wang C."/>
        </authorList>
    </citation>
    <scope>NUCLEOTIDE SEQUENCE [LARGE SCALE GENOMIC DNA]</scope>
    <source>
        <strain evidence="4 5">RCEF 2490</strain>
    </source>
</reference>
<gene>
    <name evidence="4" type="ORF">AAL_03464</name>
</gene>
<proteinExistence type="predicted"/>
<feature type="domain" description="BHLH" evidence="3">
    <location>
        <begin position="211"/>
        <end position="285"/>
    </location>
</feature>
<evidence type="ECO:0000313" key="4">
    <source>
        <dbReference type="EMBL" id="KZZ97500.1"/>
    </source>
</evidence>
<dbReference type="PROSITE" id="PS50888">
    <property type="entry name" value="BHLH"/>
    <property type="match status" value="1"/>
</dbReference>
<dbReference type="OrthoDB" id="2133190at2759"/>
<dbReference type="GO" id="GO:0046983">
    <property type="term" value="F:protein dimerization activity"/>
    <property type="evidence" value="ECO:0007669"/>
    <property type="project" value="InterPro"/>
</dbReference>
<dbReference type="Proteomes" id="UP000078544">
    <property type="component" value="Unassembled WGS sequence"/>
</dbReference>
<name>A0A166PL24_9HYPO</name>
<feature type="region of interest" description="Disordered" evidence="2">
    <location>
        <begin position="1"/>
        <end position="83"/>
    </location>
</feature>
<dbReference type="GO" id="GO:0045944">
    <property type="term" value="P:positive regulation of transcription by RNA polymerase II"/>
    <property type="evidence" value="ECO:0007669"/>
    <property type="project" value="InterPro"/>
</dbReference>
<dbReference type="InterPro" id="IPR011598">
    <property type="entry name" value="bHLH_dom"/>
</dbReference>
<dbReference type="InterPro" id="IPR052099">
    <property type="entry name" value="Regulatory_TF_Diverse"/>
</dbReference>
<dbReference type="PANTHER" id="PTHR47336:SF2">
    <property type="entry name" value="TRANSCRIPTION FACTOR HMS1-RELATED"/>
    <property type="match status" value="1"/>
</dbReference>
<dbReference type="InterPro" id="IPR036638">
    <property type="entry name" value="HLH_DNA-bd_sf"/>
</dbReference>
<dbReference type="SUPFAM" id="SSF47459">
    <property type="entry name" value="HLH, helix-loop-helix DNA-binding domain"/>
    <property type="match status" value="1"/>
</dbReference>
<protein>
    <submittedName>
        <fullName evidence="4">Dihydrodipicolinate synthase</fullName>
    </submittedName>
</protein>
<feature type="region of interest" description="Disordered" evidence="2">
    <location>
        <begin position="246"/>
        <end position="265"/>
    </location>
</feature>
<dbReference type="GO" id="GO:0032933">
    <property type="term" value="P:SREBP signaling pathway"/>
    <property type="evidence" value="ECO:0007669"/>
    <property type="project" value="InterPro"/>
</dbReference>
<dbReference type="Gene3D" id="4.10.280.10">
    <property type="entry name" value="Helix-loop-helix DNA-binding domain"/>
    <property type="match status" value="1"/>
</dbReference>
<dbReference type="PANTHER" id="PTHR47336">
    <property type="entry name" value="TRANSCRIPTION FACTOR HMS1-RELATED"/>
    <property type="match status" value="1"/>
</dbReference>
<evidence type="ECO:0000313" key="5">
    <source>
        <dbReference type="Proteomes" id="UP000078544"/>
    </source>
</evidence>
<feature type="compositionally biased region" description="Low complexity" evidence="2">
    <location>
        <begin position="157"/>
        <end position="166"/>
    </location>
</feature>
<keyword evidence="1" id="KW-0175">Coiled coil</keyword>
<dbReference type="AlphaFoldDB" id="A0A166PL24"/>
<evidence type="ECO:0000256" key="2">
    <source>
        <dbReference type="SAM" id="MobiDB-lite"/>
    </source>
</evidence>
<evidence type="ECO:0000259" key="3">
    <source>
        <dbReference type="PROSITE" id="PS50888"/>
    </source>
</evidence>
<dbReference type="Pfam" id="PF00010">
    <property type="entry name" value="HLH"/>
    <property type="match status" value="1"/>
</dbReference>
<dbReference type="CDD" id="cd11399">
    <property type="entry name" value="bHLHzip_scHMS1_like"/>
    <property type="match status" value="1"/>
</dbReference>
<feature type="compositionally biased region" description="Acidic residues" evidence="2">
    <location>
        <begin position="197"/>
        <end position="208"/>
    </location>
</feature>
<dbReference type="SMART" id="SM00353">
    <property type="entry name" value="HLH"/>
    <property type="match status" value="1"/>
</dbReference>